<protein>
    <submittedName>
        <fullName evidence="9">Sterol desaturase family protein</fullName>
    </submittedName>
</protein>
<dbReference type="InterPro" id="IPR006694">
    <property type="entry name" value="Fatty_acid_hydroxylase"/>
</dbReference>
<feature type="transmembrane region" description="Helical" evidence="7">
    <location>
        <begin position="78"/>
        <end position="95"/>
    </location>
</feature>
<keyword evidence="10" id="KW-1185">Reference proteome</keyword>
<proteinExistence type="predicted"/>
<feature type="transmembrane region" description="Helical" evidence="7">
    <location>
        <begin position="358"/>
        <end position="374"/>
    </location>
</feature>
<feature type="domain" description="Fatty acid hydroxylase" evidence="8">
    <location>
        <begin position="81"/>
        <end position="214"/>
    </location>
</feature>
<feature type="transmembrane region" description="Helical" evidence="7">
    <location>
        <begin position="326"/>
        <end position="346"/>
    </location>
</feature>
<evidence type="ECO:0000256" key="6">
    <source>
        <dbReference type="ARBA" id="ARBA00023136"/>
    </source>
</evidence>
<keyword evidence="4" id="KW-0560">Oxidoreductase</keyword>
<feature type="transmembrane region" description="Helical" evidence="7">
    <location>
        <begin position="380"/>
        <end position="398"/>
    </location>
</feature>
<dbReference type="Pfam" id="PF04116">
    <property type="entry name" value="FA_hydroxylase"/>
    <property type="match status" value="1"/>
</dbReference>
<evidence type="ECO:0000256" key="4">
    <source>
        <dbReference type="ARBA" id="ARBA00023002"/>
    </source>
</evidence>
<evidence type="ECO:0000256" key="1">
    <source>
        <dbReference type="ARBA" id="ARBA00004127"/>
    </source>
</evidence>
<evidence type="ECO:0000256" key="5">
    <source>
        <dbReference type="ARBA" id="ARBA00023098"/>
    </source>
</evidence>
<sequence>MKVDYIALSVPIFFILIGVELAYAFYKKLNYYRLNDSLANLSQGIGSQIVGLSMKTILFFGYKYIFEHWRLFDLPHNIWIWIILFIGVDFFYYWFHRMSHQVNALWAAHIVHHQSEEYNLTVALRQSWFQGWFSWVFYLPLAFIGFDPIMFLTLSSFNTLYQFWIHTRAIKNMGFLEYIINTPSHHRVHHGSNPKYIDKNHAGTLIIWDRMFGTFQKEEEEVYYGITTPLASWNPVWANVHYWVELWQTAQKADGMGDKIRVFIKPPGWFPEKLGGFKSAPEIDVVNYRKFDANGTASVVFYVVFQFLIALGTGSVLLFMFAKFGWLTNVLLALFTVSTLLTCGALLEKKRWLNPAEYLRFILGAFIVYHFMQTGFSNQVVYLSVVLLLLSVILFIFLKRSLNHDQKLSSI</sequence>
<feature type="transmembrane region" description="Helical" evidence="7">
    <location>
        <begin position="45"/>
        <end position="66"/>
    </location>
</feature>
<keyword evidence="6 7" id="KW-0472">Membrane</keyword>
<gene>
    <name evidence="9" type="ORF">MMF97_10140</name>
</gene>
<feature type="transmembrane region" description="Helical" evidence="7">
    <location>
        <begin position="299"/>
        <end position="320"/>
    </location>
</feature>
<comment type="subcellular location">
    <subcellularLocation>
        <location evidence="1">Endomembrane system</location>
        <topology evidence="1">Multi-pass membrane protein</topology>
    </subcellularLocation>
</comment>
<keyword evidence="2 7" id="KW-0812">Transmembrane</keyword>
<organism evidence="9 10">
    <name type="scientific">Pedobacter montanisoli</name>
    <dbReference type="NCBI Taxonomy" id="2923277"/>
    <lineage>
        <taxon>Bacteria</taxon>
        <taxon>Pseudomonadati</taxon>
        <taxon>Bacteroidota</taxon>
        <taxon>Sphingobacteriia</taxon>
        <taxon>Sphingobacteriales</taxon>
        <taxon>Sphingobacteriaceae</taxon>
        <taxon>Pedobacter</taxon>
    </lineage>
</organism>
<evidence type="ECO:0000313" key="9">
    <source>
        <dbReference type="EMBL" id="MCJ0743071.1"/>
    </source>
</evidence>
<keyword evidence="5" id="KW-0443">Lipid metabolism</keyword>
<dbReference type="RefSeq" id="WP_243362110.1">
    <property type="nucleotide sequence ID" value="NZ_JALGBH010000002.1"/>
</dbReference>
<evidence type="ECO:0000256" key="7">
    <source>
        <dbReference type="SAM" id="Phobius"/>
    </source>
</evidence>
<dbReference type="EMBL" id="JALGBH010000002">
    <property type="protein sequence ID" value="MCJ0743071.1"/>
    <property type="molecule type" value="Genomic_DNA"/>
</dbReference>
<accession>A0ABS9ZXN0</accession>
<reference evidence="9" key="1">
    <citation type="submission" date="2022-03" db="EMBL/GenBank/DDBJ databases">
        <authorList>
            <person name="Woo C.Y."/>
        </authorList>
    </citation>
    <scope>NUCLEOTIDE SEQUENCE</scope>
    <source>
        <strain evidence="9">CYS-01</strain>
    </source>
</reference>
<evidence type="ECO:0000259" key="8">
    <source>
        <dbReference type="Pfam" id="PF04116"/>
    </source>
</evidence>
<comment type="caution">
    <text evidence="9">The sequence shown here is derived from an EMBL/GenBank/DDBJ whole genome shotgun (WGS) entry which is preliminary data.</text>
</comment>
<feature type="transmembrane region" description="Helical" evidence="7">
    <location>
        <begin position="135"/>
        <end position="161"/>
    </location>
</feature>
<dbReference type="Proteomes" id="UP001165460">
    <property type="component" value="Unassembled WGS sequence"/>
</dbReference>
<feature type="transmembrane region" description="Helical" evidence="7">
    <location>
        <begin position="5"/>
        <end position="25"/>
    </location>
</feature>
<evidence type="ECO:0000313" key="10">
    <source>
        <dbReference type="Proteomes" id="UP001165460"/>
    </source>
</evidence>
<evidence type="ECO:0000256" key="2">
    <source>
        <dbReference type="ARBA" id="ARBA00022692"/>
    </source>
</evidence>
<dbReference type="PANTHER" id="PTHR21624:SF1">
    <property type="entry name" value="ALKYLGLYCEROL MONOOXYGENASE"/>
    <property type="match status" value="1"/>
</dbReference>
<dbReference type="InterPro" id="IPR051689">
    <property type="entry name" value="Sterol_desaturase/TMEM195"/>
</dbReference>
<dbReference type="PANTHER" id="PTHR21624">
    <property type="entry name" value="STEROL DESATURASE-RELATED PROTEIN"/>
    <property type="match status" value="1"/>
</dbReference>
<evidence type="ECO:0000256" key="3">
    <source>
        <dbReference type="ARBA" id="ARBA00022989"/>
    </source>
</evidence>
<keyword evidence="3 7" id="KW-1133">Transmembrane helix</keyword>
<name>A0ABS9ZXN0_9SPHI</name>